<evidence type="ECO:0000313" key="2">
    <source>
        <dbReference type="EMBL" id="GEL24974.1"/>
    </source>
</evidence>
<evidence type="ECO:0000256" key="1">
    <source>
        <dbReference type="SAM" id="MobiDB-lite"/>
    </source>
</evidence>
<name>A0A511DMF3_9PSEU</name>
<gene>
    <name evidence="2" type="ORF">PSU4_39280</name>
</gene>
<comment type="caution">
    <text evidence="2">The sequence shown here is derived from an EMBL/GenBank/DDBJ whole genome shotgun (WGS) entry which is preliminary data.</text>
</comment>
<feature type="compositionally biased region" description="Basic and acidic residues" evidence="1">
    <location>
        <begin position="7"/>
        <end position="16"/>
    </location>
</feature>
<reference evidence="2 3" key="1">
    <citation type="submission" date="2019-07" db="EMBL/GenBank/DDBJ databases">
        <title>Whole genome shotgun sequence of Pseudonocardia sulfidoxydans NBRC 16205.</title>
        <authorList>
            <person name="Hosoyama A."/>
            <person name="Uohara A."/>
            <person name="Ohji S."/>
            <person name="Ichikawa N."/>
        </authorList>
    </citation>
    <scope>NUCLEOTIDE SEQUENCE [LARGE SCALE GENOMIC DNA]</scope>
    <source>
        <strain evidence="2 3">NBRC 16205</strain>
    </source>
</reference>
<dbReference type="EMBL" id="BJVJ01000043">
    <property type="protein sequence ID" value="GEL24974.1"/>
    <property type="molecule type" value="Genomic_DNA"/>
</dbReference>
<feature type="region of interest" description="Disordered" evidence="1">
    <location>
        <begin position="1"/>
        <end position="55"/>
    </location>
</feature>
<protein>
    <submittedName>
        <fullName evidence="2">Uncharacterized protein</fullName>
    </submittedName>
</protein>
<accession>A0A511DMF3</accession>
<dbReference type="AlphaFoldDB" id="A0A511DMF3"/>
<feature type="compositionally biased region" description="Basic and acidic residues" evidence="1">
    <location>
        <begin position="27"/>
        <end position="45"/>
    </location>
</feature>
<evidence type="ECO:0000313" key="3">
    <source>
        <dbReference type="Proteomes" id="UP000321685"/>
    </source>
</evidence>
<keyword evidence="3" id="KW-1185">Reference proteome</keyword>
<dbReference type="Proteomes" id="UP000321685">
    <property type="component" value="Unassembled WGS sequence"/>
</dbReference>
<proteinExistence type="predicted"/>
<sequence length="55" mass="6002">MQQPAEAGERDDRGEAEGQGAGFCAHDQAHDHERGDVQEQHRDEEAVTSGPFVGR</sequence>
<organism evidence="2 3">
    <name type="scientific">Pseudonocardia sulfidoxydans NBRC 16205</name>
    <dbReference type="NCBI Taxonomy" id="1223511"/>
    <lineage>
        <taxon>Bacteria</taxon>
        <taxon>Bacillati</taxon>
        <taxon>Actinomycetota</taxon>
        <taxon>Actinomycetes</taxon>
        <taxon>Pseudonocardiales</taxon>
        <taxon>Pseudonocardiaceae</taxon>
        <taxon>Pseudonocardia</taxon>
    </lineage>
</organism>